<accession>A0A4R1EVH3</accession>
<dbReference type="InterPro" id="IPR057840">
    <property type="entry name" value="FimV_N"/>
</dbReference>
<feature type="region of interest" description="Disordered" evidence="2">
    <location>
        <begin position="142"/>
        <end position="206"/>
    </location>
</feature>
<feature type="coiled-coil region" evidence="1">
    <location>
        <begin position="328"/>
        <end position="369"/>
    </location>
</feature>
<evidence type="ECO:0000313" key="6">
    <source>
        <dbReference type="Proteomes" id="UP000294887"/>
    </source>
</evidence>
<evidence type="ECO:0000313" key="5">
    <source>
        <dbReference type="EMBL" id="TCJ84710.1"/>
    </source>
</evidence>
<dbReference type="OrthoDB" id="5298707at2"/>
<dbReference type="Pfam" id="PF25800">
    <property type="entry name" value="FimV_N"/>
    <property type="match status" value="1"/>
</dbReference>
<evidence type="ECO:0000256" key="3">
    <source>
        <dbReference type="SAM" id="SignalP"/>
    </source>
</evidence>
<proteinExistence type="predicted"/>
<keyword evidence="1" id="KW-0175">Coiled coil</keyword>
<dbReference type="Proteomes" id="UP000294887">
    <property type="component" value="Unassembled WGS sequence"/>
</dbReference>
<dbReference type="InterPro" id="IPR038440">
    <property type="entry name" value="FimV_C_sf"/>
</dbReference>
<feature type="region of interest" description="Disordered" evidence="2">
    <location>
        <begin position="959"/>
        <end position="981"/>
    </location>
</feature>
<reference evidence="5 6" key="1">
    <citation type="submission" date="2019-03" db="EMBL/GenBank/DDBJ databases">
        <title>Genomic Encyclopedia of Type Strains, Phase IV (KMG-IV): sequencing the most valuable type-strain genomes for metagenomic binning, comparative biology and taxonomic classification.</title>
        <authorList>
            <person name="Goeker M."/>
        </authorList>
    </citation>
    <scope>NUCLEOTIDE SEQUENCE [LARGE SCALE GENOMIC DNA]</scope>
    <source>
        <strain evidence="5 6">DSM 24830</strain>
    </source>
</reference>
<dbReference type="AlphaFoldDB" id="A0A4R1EVH3"/>
<dbReference type="InterPro" id="IPR020011">
    <property type="entry name" value="FimV_C"/>
</dbReference>
<evidence type="ECO:0000259" key="4">
    <source>
        <dbReference type="Pfam" id="PF25800"/>
    </source>
</evidence>
<dbReference type="InterPro" id="IPR020012">
    <property type="entry name" value="LysM_FimV"/>
</dbReference>
<name>A0A4R1EVH3_9GAMM</name>
<organism evidence="5 6">
    <name type="scientific">Cocleimonas flava</name>
    <dbReference type="NCBI Taxonomy" id="634765"/>
    <lineage>
        <taxon>Bacteria</taxon>
        <taxon>Pseudomonadati</taxon>
        <taxon>Pseudomonadota</taxon>
        <taxon>Gammaproteobacteria</taxon>
        <taxon>Thiotrichales</taxon>
        <taxon>Thiotrichaceae</taxon>
        <taxon>Cocleimonas</taxon>
    </lineage>
</organism>
<dbReference type="RefSeq" id="WP_131906449.1">
    <property type="nucleotide sequence ID" value="NZ_BAAAFU010000006.1"/>
</dbReference>
<keyword evidence="3" id="KW-0732">Signal</keyword>
<gene>
    <name evidence="5" type="ORF">EV695_2670</name>
</gene>
<dbReference type="EMBL" id="SMFQ01000004">
    <property type="protein sequence ID" value="TCJ84710.1"/>
    <property type="molecule type" value="Genomic_DNA"/>
</dbReference>
<evidence type="ECO:0000256" key="1">
    <source>
        <dbReference type="SAM" id="Coils"/>
    </source>
</evidence>
<feature type="domain" description="FimV N-terminal" evidence="4">
    <location>
        <begin position="23"/>
        <end position="129"/>
    </location>
</feature>
<dbReference type="NCBIfam" id="TIGR03505">
    <property type="entry name" value="FimV_core"/>
    <property type="match status" value="1"/>
</dbReference>
<feature type="chain" id="PRO_5020645417" evidence="3">
    <location>
        <begin position="23"/>
        <end position="981"/>
    </location>
</feature>
<keyword evidence="6" id="KW-1185">Reference proteome</keyword>
<sequence length="981" mass="106838">MNKKALSLAICMAMAIPTASNALSLGEIESKSSLNQPFQGKINLLSTSVAEAKSLRVRVASPDVFNRVGIDRPAFLNSIRFKTTVQNGRPVILVSSNQPINEPFLNFLLEVSWPNGQLLKEYTVLLDPPVLMRPNTAIASNNAGVRAEPRAQGRITRPAAQPRQVQQQPRRVVRAAAPAQAQRAPVRRPAAAPARVAQASQSRNYRVRRGDTLSKIAGKLGYQGVRKEQMMVALFEKNRRAFSQGNMNNLKSGVLMARPSIQEARSTPVRTAKSQIVAQARSWKAARAEQVAKAKGSSKSVNQSARLEVMGKNNKASGESSGSGKGSVAELNKQLAMLTESLTSKQNENEELKSRVSELESLLRKKNRLITLKSEQLAGLQANLNGEPAPVQSTEQTVDAAVENNNETTPVNSSETPQPVVENQGTDIQEQVAGSLANENGEIIRTPDPAVVANVPEVVEPITPKVKPTPPFKNEAAEESAFDIMGMISSPTALGIGGGSLLALLGGLAFMRRRKSKGEEVEDFSSMIDSGLHGDQVEDFANDETTFVDDNEMIDESEFVMHDEDIEAHADVEENHPEPTSAESDNELDDLIQEVDVYIVYGLHDQAESEIKRAITSYPNNAALHAKLLENYKAAGEKDAFEEATKVFMDLDADDKQNYWDEICEWGKALLPDSKLYETSSLPKASGVAAAAAGVAMVAGTAVASAGDKAEEVVGDMANALSDDDLIEDTILDESEKLSFDEEMSELGDLDDIDTDLDDLEDFDLDDILGEDDSIDPVAEVGDLEGFETDIIDTDDTNMIDLDDDFSIDIDDDMDDLTEKASDSILDVATDKSDDLEFSMDDDSLDKLLDAEDFSEVSLEEGLDRAESHDLTNLNLELDSDDFDKIMPGEHAYKAVASETLDSKLDDDNLLADFDDNLSFLDLDSGSEVIEETQVETKIDLAKAYIDMGDIEGARSTLEEVMEEGSDEQKRQAEELLHNNG</sequence>
<protein>
    <submittedName>
        <fullName evidence="5">Pilus assembly protein FimV</fullName>
    </submittedName>
</protein>
<dbReference type="Gene3D" id="1.20.58.2200">
    <property type="match status" value="1"/>
</dbReference>
<dbReference type="SUPFAM" id="SSF48452">
    <property type="entry name" value="TPR-like"/>
    <property type="match status" value="1"/>
</dbReference>
<feature type="signal peptide" evidence="3">
    <location>
        <begin position="1"/>
        <end position="22"/>
    </location>
</feature>
<feature type="compositionally biased region" description="Low complexity" evidence="2">
    <location>
        <begin position="157"/>
        <end position="199"/>
    </location>
</feature>
<dbReference type="NCBIfam" id="TIGR03504">
    <property type="entry name" value="FimV_Cterm"/>
    <property type="match status" value="1"/>
</dbReference>
<feature type="compositionally biased region" description="Basic and acidic residues" evidence="2">
    <location>
        <begin position="967"/>
        <end position="981"/>
    </location>
</feature>
<comment type="caution">
    <text evidence="5">The sequence shown here is derived from an EMBL/GenBank/DDBJ whole genome shotgun (WGS) entry which is preliminary data.</text>
</comment>
<evidence type="ECO:0000256" key="2">
    <source>
        <dbReference type="SAM" id="MobiDB-lite"/>
    </source>
</evidence>
<dbReference type="InterPro" id="IPR011990">
    <property type="entry name" value="TPR-like_helical_dom_sf"/>
</dbReference>